<dbReference type="CDD" id="cd05284">
    <property type="entry name" value="arabinose_DH_like"/>
    <property type="match status" value="1"/>
</dbReference>
<evidence type="ECO:0000256" key="1">
    <source>
        <dbReference type="ARBA" id="ARBA00001947"/>
    </source>
</evidence>
<gene>
    <name evidence="11" type="ORF">ACFPIH_31190</name>
</gene>
<name>A0ABV9AXB6_9ACTN</name>
<dbReference type="EC" id="1.1.1.1" evidence="3"/>
<protein>
    <recommendedName>
        <fullName evidence="3">alcohol dehydrogenase</fullName>
        <ecNumber evidence="3">1.1.1.1</ecNumber>
    </recommendedName>
</protein>
<dbReference type="PANTHER" id="PTHR42940:SF8">
    <property type="entry name" value="VACUOLAR PROTEIN SORTING-ASSOCIATED PROTEIN 11"/>
    <property type="match status" value="1"/>
</dbReference>
<dbReference type="SUPFAM" id="SSF50129">
    <property type="entry name" value="GroES-like"/>
    <property type="match status" value="1"/>
</dbReference>
<dbReference type="Gene3D" id="3.90.180.10">
    <property type="entry name" value="Medium-chain alcohol dehydrogenases, catalytic domain"/>
    <property type="match status" value="1"/>
</dbReference>
<dbReference type="Pfam" id="PF08240">
    <property type="entry name" value="ADH_N"/>
    <property type="match status" value="1"/>
</dbReference>
<comment type="caution">
    <text evidence="11">The sequence shown here is derived from an EMBL/GenBank/DDBJ whole genome shotgun (WGS) entry which is preliminary data.</text>
</comment>
<dbReference type="PANTHER" id="PTHR42940">
    <property type="entry name" value="ALCOHOL DEHYDROGENASE 1-RELATED"/>
    <property type="match status" value="1"/>
</dbReference>
<organism evidence="11 12">
    <name type="scientific">Streptomyces vulcanius</name>
    <dbReference type="NCBI Taxonomy" id="1441876"/>
    <lineage>
        <taxon>Bacteria</taxon>
        <taxon>Bacillati</taxon>
        <taxon>Actinomycetota</taxon>
        <taxon>Actinomycetes</taxon>
        <taxon>Kitasatosporales</taxon>
        <taxon>Streptomycetaceae</taxon>
        <taxon>Streptomyces</taxon>
    </lineage>
</organism>
<evidence type="ECO:0000256" key="3">
    <source>
        <dbReference type="ARBA" id="ARBA00013190"/>
    </source>
</evidence>
<evidence type="ECO:0000256" key="7">
    <source>
        <dbReference type="ARBA" id="ARBA00049164"/>
    </source>
</evidence>
<dbReference type="Proteomes" id="UP001595839">
    <property type="component" value="Unassembled WGS sequence"/>
</dbReference>
<dbReference type="Gene3D" id="3.40.50.720">
    <property type="entry name" value="NAD(P)-binding Rossmann-like Domain"/>
    <property type="match status" value="1"/>
</dbReference>
<comment type="catalytic activity">
    <reaction evidence="8">
        <text>a primary alcohol + NAD(+) = an aldehyde + NADH + H(+)</text>
        <dbReference type="Rhea" id="RHEA:10736"/>
        <dbReference type="ChEBI" id="CHEBI:15378"/>
        <dbReference type="ChEBI" id="CHEBI:15734"/>
        <dbReference type="ChEBI" id="CHEBI:17478"/>
        <dbReference type="ChEBI" id="CHEBI:57540"/>
        <dbReference type="ChEBI" id="CHEBI:57945"/>
        <dbReference type="EC" id="1.1.1.1"/>
    </reaction>
</comment>
<evidence type="ECO:0000256" key="8">
    <source>
        <dbReference type="ARBA" id="ARBA00049243"/>
    </source>
</evidence>
<accession>A0ABV9AXB6</accession>
<comment type="similarity">
    <text evidence="2">Belongs to the zinc-containing alcohol dehydrogenase family.</text>
</comment>
<keyword evidence="4" id="KW-0479">Metal-binding</keyword>
<dbReference type="Pfam" id="PF00107">
    <property type="entry name" value="ADH_zinc_N"/>
    <property type="match status" value="1"/>
</dbReference>
<keyword evidence="6" id="KW-0560">Oxidoreductase</keyword>
<dbReference type="EMBL" id="JBHSFK010000023">
    <property type="protein sequence ID" value="MFC4503925.1"/>
    <property type="molecule type" value="Genomic_DNA"/>
</dbReference>
<evidence type="ECO:0000259" key="10">
    <source>
        <dbReference type="Pfam" id="PF08240"/>
    </source>
</evidence>
<evidence type="ECO:0000256" key="6">
    <source>
        <dbReference type="ARBA" id="ARBA00023002"/>
    </source>
</evidence>
<feature type="domain" description="Alcohol dehydrogenase-like C-terminal" evidence="9">
    <location>
        <begin position="176"/>
        <end position="301"/>
    </location>
</feature>
<reference evidence="12" key="1">
    <citation type="journal article" date="2019" name="Int. J. Syst. Evol. Microbiol.">
        <title>The Global Catalogue of Microorganisms (GCM) 10K type strain sequencing project: providing services to taxonomists for standard genome sequencing and annotation.</title>
        <authorList>
            <consortium name="The Broad Institute Genomics Platform"/>
            <consortium name="The Broad Institute Genome Sequencing Center for Infectious Disease"/>
            <person name="Wu L."/>
            <person name="Ma J."/>
        </authorList>
    </citation>
    <scope>NUCLEOTIDE SEQUENCE [LARGE SCALE GENOMIC DNA]</scope>
    <source>
        <strain evidence="12">CGMCC 4.7177</strain>
    </source>
</reference>
<keyword evidence="12" id="KW-1185">Reference proteome</keyword>
<sequence length="340" mass="35140">MRAVRLLDWGREPVLGEVGRPVPREGEVLVEVEAAGLCHSDLHVIDAAPGALPYRPPFTLGHEVAGRVATGSDAGERVVVHGPWGCGDCPRCAVGRDNLCDRRGELGWHGVGLGRDGGMAEYLLVPSARHLVPIGDLSAEQAAPLSDAGLTSYAAVAGVRHALGEDTTAVVIGVGGLGHLAVQILRATTASRVLAVDIREEALALAQRSGAHEGTLLRADTARVLRAAAGGVGADAVLDFVGNDATVGLAVDVLRPGGELVLVGSGGGRLTVRKPGVLPPGFRLSLPFWGSRPELGEVVALARSGALHVETERFPLSEAAEAFGRLRRGEVRGRAVLVPG</sequence>
<evidence type="ECO:0000256" key="4">
    <source>
        <dbReference type="ARBA" id="ARBA00022723"/>
    </source>
</evidence>
<dbReference type="SUPFAM" id="SSF51735">
    <property type="entry name" value="NAD(P)-binding Rossmann-fold domains"/>
    <property type="match status" value="1"/>
</dbReference>
<evidence type="ECO:0000313" key="11">
    <source>
        <dbReference type="EMBL" id="MFC4503925.1"/>
    </source>
</evidence>
<dbReference type="InterPro" id="IPR013154">
    <property type="entry name" value="ADH-like_N"/>
</dbReference>
<dbReference type="InterPro" id="IPR013149">
    <property type="entry name" value="ADH-like_C"/>
</dbReference>
<evidence type="ECO:0000256" key="5">
    <source>
        <dbReference type="ARBA" id="ARBA00022833"/>
    </source>
</evidence>
<keyword evidence="5" id="KW-0862">Zinc</keyword>
<dbReference type="RefSeq" id="WP_381175809.1">
    <property type="nucleotide sequence ID" value="NZ_JBHSFK010000023.1"/>
</dbReference>
<proteinExistence type="inferred from homology"/>
<feature type="domain" description="Alcohol dehydrogenase-like N-terminal" evidence="10">
    <location>
        <begin position="25"/>
        <end position="134"/>
    </location>
</feature>
<comment type="cofactor">
    <cofactor evidence="1">
        <name>Zn(2+)</name>
        <dbReference type="ChEBI" id="CHEBI:29105"/>
    </cofactor>
</comment>
<evidence type="ECO:0000256" key="2">
    <source>
        <dbReference type="ARBA" id="ARBA00008072"/>
    </source>
</evidence>
<comment type="catalytic activity">
    <reaction evidence="7">
        <text>a secondary alcohol + NAD(+) = a ketone + NADH + H(+)</text>
        <dbReference type="Rhea" id="RHEA:10740"/>
        <dbReference type="ChEBI" id="CHEBI:15378"/>
        <dbReference type="ChEBI" id="CHEBI:17087"/>
        <dbReference type="ChEBI" id="CHEBI:35681"/>
        <dbReference type="ChEBI" id="CHEBI:57540"/>
        <dbReference type="ChEBI" id="CHEBI:57945"/>
        <dbReference type="EC" id="1.1.1.1"/>
    </reaction>
</comment>
<evidence type="ECO:0000259" key="9">
    <source>
        <dbReference type="Pfam" id="PF00107"/>
    </source>
</evidence>
<dbReference type="InterPro" id="IPR036291">
    <property type="entry name" value="NAD(P)-bd_dom_sf"/>
</dbReference>
<dbReference type="InterPro" id="IPR011032">
    <property type="entry name" value="GroES-like_sf"/>
</dbReference>
<evidence type="ECO:0000313" key="12">
    <source>
        <dbReference type="Proteomes" id="UP001595839"/>
    </source>
</evidence>